<evidence type="ECO:0000259" key="11">
    <source>
        <dbReference type="PROSITE" id="PS50030"/>
    </source>
</evidence>
<dbReference type="InterPro" id="IPR019103">
    <property type="entry name" value="Peptidase_aspartic_DDI1-type"/>
</dbReference>
<dbReference type="Pfam" id="PF00627">
    <property type="entry name" value="UBA"/>
    <property type="match status" value="1"/>
</dbReference>
<dbReference type="GO" id="GO:0005737">
    <property type="term" value="C:cytoplasm"/>
    <property type="evidence" value="ECO:0007669"/>
    <property type="project" value="UniProtKB-SubCell"/>
</dbReference>
<dbReference type="PANTHER" id="PTHR12917:SF1">
    <property type="entry name" value="AT13091P"/>
    <property type="match status" value="1"/>
</dbReference>
<dbReference type="Proteomes" id="UP000009328">
    <property type="component" value="Unassembled WGS sequence"/>
</dbReference>
<dbReference type="CDD" id="cd01796">
    <property type="entry name" value="Ubl_Ddi1_like"/>
    <property type="match status" value="1"/>
</dbReference>
<dbReference type="PROSITE" id="PS50053">
    <property type="entry name" value="UBIQUITIN_2"/>
    <property type="match status" value="1"/>
</dbReference>
<evidence type="ECO:0000313" key="13">
    <source>
        <dbReference type="EMBL" id="CCH45132.1"/>
    </source>
</evidence>
<dbReference type="PROSITE" id="PS50030">
    <property type="entry name" value="UBA"/>
    <property type="match status" value="1"/>
</dbReference>
<keyword evidence="6" id="KW-0963">Cytoplasm</keyword>
<dbReference type="InterPro" id="IPR009060">
    <property type="entry name" value="UBA-like_sf"/>
</dbReference>
<dbReference type="SUPFAM" id="SSF46934">
    <property type="entry name" value="UBA-like"/>
    <property type="match status" value="1"/>
</dbReference>
<dbReference type="InterPro" id="IPR021109">
    <property type="entry name" value="Peptidase_aspartic_dom_sf"/>
</dbReference>
<feature type="compositionally biased region" description="Polar residues" evidence="10">
    <location>
        <begin position="374"/>
        <end position="392"/>
    </location>
</feature>
<dbReference type="EMBL" id="CAIF01000180">
    <property type="protein sequence ID" value="CCH45132.1"/>
    <property type="molecule type" value="Genomic_DNA"/>
</dbReference>
<evidence type="ECO:0000313" key="14">
    <source>
        <dbReference type="Proteomes" id="UP000009328"/>
    </source>
</evidence>
<evidence type="ECO:0000256" key="8">
    <source>
        <dbReference type="ARBA" id="ARBA00022750"/>
    </source>
</evidence>
<dbReference type="FunCoup" id="K0KSV4">
    <property type="interactions" value="291"/>
</dbReference>
<keyword evidence="7" id="KW-0645">Protease</keyword>
<organism evidence="13 14">
    <name type="scientific">Wickerhamomyces ciferrii (strain ATCC 14091 / BCRC 22168 / CBS 111 / JCM 3599 / NBRC 0793 / NRRL Y-1031 F-60-10)</name>
    <name type="common">Yeast</name>
    <name type="synonym">Pichia ciferrii</name>
    <dbReference type="NCBI Taxonomy" id="1206466"/>
    <lineage>
        <taxon>Eukaryota</taxon>
        <taxon>Fungi</taxon>
        <taxon>Dikarya</taxon>
        <taxon>Ascomycota</taxon>
        <taxon>Saccharomycotina</taxon>
        <taxon>Saccharomycetes</taxon>
        <taxon>Phaffomycetales</taxon>
        <taxon>Wickerhamomycetaceae</taxon>
        <taxon>Wickerhamomyces</taxon>
    </lineage>
</organism>
<comment type="subcellular location">
    <subcellularLocation>
        <location evidence="2">Cytoplasm</location>
    </subcellularLocation>
</comment>
<sequence>MVNITATVEDTDQLIPIDISGDLSLLDFKAYISAESDIEPNDQILILNGKELQGDSKTLSQLNFTDNEMLIVRNKNSIKNTPSNSAAISNQSQDAMDQQTEQLRLQLLNNPLARRQITTLNPGIENVLDDPVQFREAVKSTLVQHDQSNYPGGVSQDEWLQLQSDPDNPENQRRILELIEQDQIEENMRNAWELTPESFASVSMLYINVEVNGHPIKAFVDSGAQSTIISTKLAEECNISRLIDRRFRGEARGVGRTEILGRIHSAPLKIEDQFVPCSFTVLDTGVDMLLGLDMLKRHQANIDLKRNVLVIADVETPFLGDAEIPSMFNPSGTIGQQLGGGPLPSSNNQTATATEPPSSLNRPSAANAAANAAVTRNNQTSSSFSAGNHQASRPNFDDAVITNLMGLGFSRDQVIRALDQTGGNAELAASILFS</sequence>
<evidence type="ECO:0000256" key="10">
    <source>
        <dbReference type="SAM" id="MobiDB-lite"/>
    </source>
</evidence>
<dbReference type="Pfam" id="PF00240">
    <property type="entry name" value="ubiquitin"/>
    <property type="match status" value="1"/>
</dbReference>
<keyword evidence="9" id="KW-0378">Hydrolase</keyword>
<feature type="region of interest" description="Disordered" evidence="10">
    <location>
        <begin position="329"/>
        <end position="392"/>
    </location>
</feature>
<evidence type="ECO:0000256" key="4">
    <source>
        <dbReference type="ARBA" id="ARBA00011128"/>
    </source>
</evidence>
<evidence type="ECO:0000256" key="5">
    <source>
        <dbReference type="ARBA" id="ARBA00021491"/>
    </source>
</evidence>
<feature type="domain" description="Ubiquitin-like" evidence="12">
    <location>
        <begin position="2"/>
        <end position="72"/>
    </location>
</feature>
<dbReference type="SUPFAM" id="SSF54236">
    <property type="entry name" value="Ubiquitin-like"/>
    <property type="match status" value="1"/>
</dbReference>
<dbReference type="MEROPS" id="A28.001"/>
<dbReference type="InterPro" id="IPR015940">
    <property type="entry name" value="UBA"/>
</dbReference>
<protein>
    <recommendedName>
        <fullName evidence="5">DNA damage-inducible protein 1</fullName>
    </recommendedName>
</protein>
<dbReference type="CDD" id="cd14309">
    <property type="entry name" value="UBA_scDdi1_like"/>
    <property type="match status" value="1"/>
</dbReference>
<dbReference type="Gene3D" id="3.10.20.90">
    <property type="entry name" value="Phosphatidylinositol 3-kinase Catalytic Subunit, Chain A, domain 1"/>
    <property type="match status" value="1"/>
</dbReference>
<dbReference type="InterPro" id="IPR033882">
    <property type="entry name" value="DDI1_N"/>
</dbReference>
<dbReference type="SMART" id="SM00165">
    <property type="entry name" value="UBA"/>
    <property type="match status" value="1"/>
</dbReference>
<dbReference type="InterPro" id="IPR000626">
    <property type="entry name" value="Ubiquitin-like_dom"/>
</dbReference>
<comment type="subunit">
    <text evidence="4">Binds ubiquitin and polyubiquitinated proteins.</text>
</comment>
<name>K0KSV4_WICCF</name>
<dbReference type="SUPFAM" id="SSF50630">
    <property type="entry name" value="Acid proteases"/>
    <property type="match status" value="1"/>
</dbReference>
<evidence type="ECO:0000256" key="2">
    <source>
        <dbReference type="ARBA" id="ARBA00004496"/>
    </source>
</evidence>
<gene>
    <name evidence="13" type="ORF">BN7_4711</name>
</gene>
<comment type="similarity">
    <text evidence="3">Belongs to the DDI1 family.</text>
</comment>
<dbReference type="CDD" id="cd05479">
    <property type="entry name" value="RP_DDI"/>
    <property type="match status" value="1"/>
</dbReference>
<dbReference type="AlphaFoldDB" id="K0KSV4"/>
<dbReference type="InterPro" id="IPR029071">
    <property type="entry name" value="Ubiquitin-like_domsf"/>
</dbReference>
<keyword evidence="14" id="KW-1185">Reference proteome</keyword>
<feature type="domain" description="UBA" evidence="11">
    <location>
        <begin position="395"/>
        <end position="434"/>
    </location>
</feature>
<keyword evidence="8" id="KW-0064">Aspartyl protease</keyword>
<evidence type="ECO:0000256" key="6">
    <source>
        <dbReference type="ARBA" id="ARBA00022490"/>
    </source>
</evidence>
<comment type="function">
    <text evidence="1">Probable aspartic protease. May be involved in the regulation of exocytosis. Acts as a linker between the 19S proteasome and polyubiquitinated proteins via UBA domain interactions with ubiquitin for their subsequent degradation. Required for S-phase checkpoint control.</text>
</comment>
<reference evidence="13 14" key="1">
    <citation type="journal article" date="2012" name="Eukaryot. Cell">
        <title>Draft genome sequence of Wickerhamomyces ciferrii NRRL Y-1031 F-60-10.</title>
        <authorList>
            <person name="Schneider J."/>
            <person name="Andrea H."/>
            <person name="Blom J."/>
            <person name="Jaenicke S."/>
            <person name="Ruckert C."/>
            <person name="Schorsch C."/>
            <person name="Szczepanowski R."/>
            <person name="Farwick M."/>
            <person name="Goesmann A."/>
            <person name="Puhler A."/>
            <person name="Schaffer S."/>
            <person name="Tauch A."/>
            <person name="Kohler T."/>
            <person name="Brinkrolf K."/>
        </authorList>
    </citation>
    <scope>NUCLEOTIDE SEQUENCE [LARGE SCALE GENOMIC DNA]</scope>
    <source>
        <strain evidence="14">ATCC 14091 / BCRC 22168 / CBS 111 / JCM 3599 / NBRC 0793 / NRRL Y-1031 F-60-10</strain>
    </source>
</reference>
<evidence type="ECO:0000256" key="3">
    <source>
        <dbReference type="ARBA" id="ARBA00009136"/>
    </source>
</evidence>
<evidence type="ECO:0000256" key="1">
    <source>
        <dbReference type="ARBA" id="ARBA00003231"/>
    </source>
</evidence>
<proteinExistence type="inferred from homology"/>
<dbReference type="GO" id="GO:0006508">
    <property type="term" value="P:proteolysis"/>
    <property type="evidence" value="ECO:0007669"/>
    <property type="project" value="UniProtKB-KW"/>
</dbReference>
<dbReference type="PANTHER" id="PTHR12917">
    <property type="entry name" value="ASPARTYL PROTEASE DDI-RELATED"/>
    <property type="match status" value="1"/>
</dbReference>
<dbReference type="STRING" id="1206466.K0KSV4"/>
<dbReference type="Gene3D" id="2.40.70.10">
    <property type="entry name" value="Acid Proteases"/>
    <property type="match status" value="1"/>
</dbReference>
<dbReference type="SMART" id="SM00213">
    <property type="entry name" value="UBQ"/>
    <property type="match status" value="1"/>
</dbReference>
<evidence type="ECO:0000259" key="12">
    <source>
        <dbReference type="PROSITE" id="PS50053"/>
    </source>
</evidence>
<evidence type="ECO:0000256" key="7">
    <source>
        <dbReference type="ARBA" id="ARBA00022670"/>
    </source>
</evidence>
<dbReference type="InParanoid" id="K0KSV4"/>
<feature type="compositionally biased region" description="Polar residues" evidence="10">
    <location>
        <begin position="344"/>
        <end position="364"/>
    </location>
</feature>
<comment type="caution">
    <text evidence="13">The sequence shown here is derived from an EMBL/GenBank/DDBJ whole genome shotgun (WGS) entry which is preliminary data.</text>
</comment>
<accession>K0KSV4</accession>
<dbReference type="GO" id="GO:0004190">
    <property type="term" value="F:aspartic-type endopeptidase activity"/>
    <property type="evidence" value="ECO:0007669"/>
    <property type="project" value="UniProtKB-KW"/>
</dbReference>
<dbReference type="HOGENOM" id="CLU_020435_2_0_1"/>
<dbReference type="Pfam" id="PF09668">
    <property type="entry name" value="Asp_protease"/>
    <property type="match status" value="1"/>
</dbReference>
<evidence type="ECO:0000256" key="9">
    <source>
        <dbReference type="ARBA" id="ARBA00022801"/>
    </source>
</evidence>
<dbReference type="Gene3D" id="1.10.8.10">
    <property type="entry name" value="DNA helicase RuvA subunit, C-terminal domain"/>
    <property type="match status" value="1"/>
</dbReference>
<dbReference type="eggNOG" id="KOG0012">
    <property type="taxonomic scope" value="Eukaryota"/>
</dbReference>